<gene>
    <name evidence="2" type="ORF">GM535_10810</name>
</gene>
<dbReference type="AlphaFoldDB" id="A0A098ANL7"/>
<dbReference type="EMBL" id="LK020688">
    <property type="protein sequence ID" value="CDQ30122.1"/>
    <property type="molecule type" value="Genomic_DNA"/>
</dbReference>
<proteinExistence type="predicted"/>
<reference evidence="2" key="3">
    <citation type="submission" date="2019-11" db="EMBL/GenBank/DDBJ databases">
        <title>Growth characteristics of pneumococcus vary with the chemical composition of the capsule and with environmental conditions.</title>
        <authorList>
            <person name="Tothpal A."/>
            <person name="Desobry K."/>
            <person name="Joshi S."/>
            <person name="Wyllie A.L."/>
            <person name="Weinberger D.M."/>
        </authorList>
    </citation>
    <scope>NUCLEOTIDE SEQUENCE</scope>
    <source>
        <strain evidence="2">Pnumococcus10A</strain>
    </source>
</reference>
<name>A0A098ANL7_STREE</name>
<dbReference type="Proteomes" id="UP000729182">
    <property type="component" value="Unassembled WGS sequence"/>
</dbReference>
<evidence type="ECO:0000313" key="2">
    <source>
        <dbReference type="EMBL" id="MTV77721.1"/>
    </source>
</evidence>
<reference evidence="1" key="1">
    <citation type="submission" date="2014-04" db="EMBL/GenBank/DDBJ databases">
        <authorList>
            <person name="Croucher N."/>
        </authorList>
    </citation>
    <scope>NUCLEOTIDE SEQUENCE</scope>
    <source>
        <strain evidence="1">065645</strain>
    </source>
</reference>
<sequence>MDNVQLLELLKLKLGIATKLRDKPLEKIIEAVKTELEDNLGVLLDLDSSEDQMFVVDFAAFRYEGGVDMPRHLQWRLHNLQIASKKKVKNVES</sequence>
<reference evidence="1" key="2">
    <citation type="submission" date="2014-10" db="EMBL/GenBank/DDBJ databases">
        <title>Contrasting mechanisms driving short-term and long-term diversification of pneumococci.</title>
        <authorList>
            <person name="Croucher N.J."/>
            <person name="Coupland P.C."/>
            <person name="Stevenson A.E."/>
            <person name="Callendrello A."/>
            <person name="Bentley S.D."/>
            <person name="Hanage W.P."/>
        </authorList>
    </citation>
    <scope>NUCLEOTIDE SEQUENCE</scope>
    <source>
        <strain evidence="1">065645</strain>
    </source>
</reference>
<evidence type="ECO:0000313" key="1">
    <source>
        <dbReference type="EMBL" id="CDQ30122.1"/>
    </source>
</evidence>
<protein>
    <submittedName>
        <fullName evidence="1">Putative prophage protein</fullName>
    </submittedName>
</protein>
<organism evidence="1">
    <name type="scientific">Streptococcus pneumoniae</name>
    <dbReference type="NCBI Taxonomy" id="1313"/>
    <lineage>
        <taxon>Bacteria</taxon>
        <taxon>Bacillati</taxon>
        <taxon>Bacillota</taxon>
        <taxon>Bacilli</taxon>
        <taxon>Lactobacillales</taxon>
        <taxon>Streptococcaceae</taxon>
        <taxon>Streptococcus</taxon>
    </lineage>
</organism>
<dbReference type="EMBL" id="WNHN01000065">
    <property type="protein sequence ID" value="MTV77721.1"/>
    <property type="molecule type" value="Genomic_DNA"/>
</dbReference>
<accession>A0A098ANL7</accession>
<dbReference type="RefSeq" id="WP_000370976.1">
    <property type="nucleotide sequence ID" value="NZ_CFLM02000059.1"/>
</dbReference>